<keyword evidence="1" id="KW-0560">Oxidoreductase</keyword>
<dbReference type="InterPro" id="IPR059064">
    <property type="entry name" value="TYRAAT2_C"/>
</dbReference>
<evidence type="ECO:0000313" key="3">
    <source>
        <dbReference type="EMBL" id="KKW47912.1"/>
    </source>
</evidence>
<dbReference type="Proteomes" id="UP000034789">
    <property type="component" value="Unassembled WGS sequence"/>
</dbReference>
<proteinExistence type="predicted"/>
<dbReference type="EMBL" id="LCSD01000002">
    <property type="protein sequence ID" value="KKW47912.1"/>
    <property type="molecule type" value="Genomic_DNA"/>
</dbReference>
<dbReference type="AlphaFoldDB" id="A0A0G2B1X5"/>
<dbReference type="GO" id="GO:0006571">
    <property type="term" value="P:tyrosine biosynthetic process"/>
    <property type="evidence" value="ECO:0007669"/>
    <property type="project" value="InterPro"/>
</dbReference>
<dbReference type="InterPro" id="IPR036291">
    <property type="entry name" value="NAD(P)-bd_dom_sf"/>
</dbReference>
<dbReference type="Gene3D" id="3.40.50.720">
    <property type="entry name" value="NAD(P)-binding Rossmann-like Domain"/>
    <property type="match status" value="1"/>
</dbReference>
<dbReference type="InterPro" id="IPR050812">
    <property type="entry name" value="Preph/Arog_dehydrog"/>
</dbReference>
<accession>A0A0G2B1X5</accession>
<dbReference type="PANTHER" id="PTHR21363">
    <property type="entry name" value="PREPHENATE DEHYDROGENASE"/>
    <property type="match status" value="1"/>
</dbReference>
<feature type="domain" description="Prephenate/arogenate dehydrogenase" evidence="2">
    <location>
        <begin position="4"/>
        <end position="243"/>
    </location>
</feature>
<dbReference type="GO" id="GO:0004665">
    <property type="term" value="F:prephenate dehydrogenase (NADP+) activity"/>
    <property type="evidence" value="ECO:0007669"/>
    <property type="project" value="InterPro"/>
</dbReference>
<dbReference type="PANTHER" id="PTHR21363:SF0">
    <property type="entry name" value="PREPHENATE DEHYDROGENASE [NADP(+)]"/>
    <property type="match status" value="1"/>
</dbReference>
<evidence type="ECO:0000256" key="1">
    <source>
        <dbReference type="ARBA" id="ARBA00023002"/>
    </source>
</evidence>
<sequence>MELKTVGIIGYGAFGALVHTLLGRFAPEVAIKVHARERKPDSATFFSLAETAKCDAVVLAVPIHAFEEVLGEIVPLMGEKTALVDVATVKVHTVNLLKKLAKGKRYLATHPVWGPESYEKSGGNVKGFRIIMVDGTLDIDEYTALTEWLKKCGFDVIEMSAKEHDKHIAKTLFLTHFIAQIVARAGVKRTAIDTVSFGWLMNAVESVQHDHELFKDVYKYNPYCKEVLKRFGIGEAGVQKLLV</sequence>
<name>A0A0G2B1X5_9BACT</name>
<comment type="caution">
    <text evidence="3">The sequence shown here is derived from an EMBL/GenBank/DDBJ whole genome shotgun (WGS) entry which is preliminary data.</text>
</comment>
<protein>
    <submittedName>
        <fullName evidence="3">Prephenate dehydrogenase</fullName>
    </submittedName>
</protein>
<dbReference type="Pfam" id="PF26213">
    <property type="entry name" value="TYRAAT1_C"/>
    <property type="match status" value="1"/>
</dbReference>
<dbReference type="SUPFAM" id="SSF51735">
    <property type="entry name" value="NAD(P)-binding Rossmann-fold domains"/>
    <property type="match status" value="1"/>
</dbReference>
<evidence type="ECO:0000259" key="2">
    <source>
        <dbReference type="PROSITE" id="PS51176"/>
    </source>
</evidence>
<dbReference type="GO" id="GO:0008977">
    <property type="term" value="F:prephenate dehydrogenase (NAD+) activity"/>
    <property type="evidence" value="ECO:0007669"/>
    <property type="project" value="InterPro"/>
</dbReference>
<evidence type="ECO:0000313" key="4">
    <source>
        <dbReference type="Proteomes" id="UP000034789"/>
    </source>
</evidence>
<dbReference type="InterPro" id="IPR046826">
    <property type="entry name" value="PDH_N"/>
</dbReference>
<reference evidence="3 4" key="1">
    <citation type="journal article" date="2015" name="Nature">
        <title>rRNA introns, odd ribosomes, and small enigmatic genomes across a large radiation of phyla.</title>
        <authorList>
            <person name="Brown C.T."/>
            <person name="Hug L.A."/>
            <person name="Thomas B.C."/>
            <person name="Sharon I."/>
            <person name="Castelle C.J."/>
            <person name="Singh A."/>
            <person name="Wilkins M.J."/>
            <person name="Williams K.H."/>
            <person name="Banfield J.F."/>
        </authorList>
    </citation>
    <scope>NUCLEOTIDE SEQUENCE [LARGE SCALE GENOMIC DNA]</scope>
</reference>
<dbReference type="Pfam" id="PF02153">
    <property type="entry name" value="PDH_N"/>
    <property type="match status" value="1"/>
</dbReference>
<gene>
    <name evidence="3" type="ORF">UY98_C0002G0007</name>
</gene>
<dbReference type="GO" id="GO:0070403">
    <property type="term" value="F:NAD+ binding"/>
    <property type="evidence" value="ECO:0007669"/>
    <property type="project" value="InterPro"/>
</dbReference>
<dbReference type="InterPro" id="IPR003099">
    <property type="entry name" value="Prephen_DH"/>
</dbReference>
<organism evidence="3 4">
    <name type="scientific">Candidatus Kaiserbacteria bacterium GW2011_GWA2_58_9</name>
    <dbReference type="NCBI Taxonomy" id="1618672"/>
    <lineage>
        <taxon>Bacteria</taxon>
        <taxon>Candidatus Kaiseribacteriota</taxon>
    </lineage>
</organism>
<dbReference type="PROSITE" id="PS51176">
    <property type="entry name" value="PDH_ADH"/>
    <property type="match status" value="1"/>
</dbReference>